<evidence type="ECO:0000313" key="11">
    <source>
        <dbReference type="Proteomes" id="UP000076798"/>
    </source>
</evidence>
<accession>A0A166D3V1</accession>
<reference evidence="10 11" key="1">
    <citation type="journal article" date="2016" name="Mol. Biol. Evol.">
        <title>Comparative Genomics of Early-Diverging Mushroom-Forming Fungi Provides Insights into the Origins of Lignocellulose Decay Capabilities.</title>
        <authorList>
            <person name="Nagy L.G."/>
            <person name="Riley R."/>
            <person name="Tritt A."/>
            <person name="Adam C."/>
            <person name="Daum C."/>
            <person name="Floudas D."/>
            <person name="Sun H."/>
            <person name="Yadav J.S."/>
            <person name="Pangilinan J."/>
            <person name="Larsson K.H."/>
            <person name="Matsuura K."/>
            <person name="Barry K."/>
            <person name="Labutti K."/>
            <person name="Kuo R."/>
            <person name="Ohm R.A."/>
            <person name="Bhattacharya S.S."/>
            <person name="Shirouzu T."/>
            <person name="Yoshinaga Y."/>
            <person name="Martin F.M."/>
            <person name="Grigoriev I.V."/>
            <person name="Hibbett D.S."/>
        </authorList>
    </citation>
    <scope>NUCLEOTIDE SEQUENCE [LARGE SCALE GENOMIC DNA]</scope>
    <source>
        <strain evidence="10 11">HHB10207 ss-3</strain>
    </source>
</reference>
<feature type="region of interest" description="Disordered" evidence="8">
    <location>
        <begin position="1"/>
        <end position="31"/>
    </location>
</feature>
<evidence type="ECO:0000256" key="4">
    <source>
        <dbReference type="ARBA" id="ARBA00022723"/>
    </source>
</evidence>
<comment type="cofactor">
    <cofactor evidence="1">
        <name>heme b</name>
        <dbReference type="ChEBI" id="CHEBI:60344"/>
    </cofactor>
</comment>
<dbReference type="EMBL" id="KV428069">
    <property type="protein sequence ID" value="KZT38105.1"/>
    <property type="molecule type" value="Genomic_DNA"/>
</dbReference>
<dbReference type="PANTHER" id="PTHR33577">
    <property type="entry name" value="STERIGMATOCYSTIN BIOSYNTHESIS PEROXIDASE STCC-RELATED"/>
    <property type="match status" value="1"/>
</dbReference>
<feature type="domain" description="Heme haloperoxidase family profile" evidence="9">
    <location>
        <begin position="15"/>
        <end position="229"/>
    </location>
</feature>
<evidence type="ECO:0000256" key="5">
    <source>
        <dbReference type="ARBA" id="ARBA00023002"/>
    </source>
</evidence>
<dbReference type="OrthoDB" id="407298at2759"/>
<gene>
    <name evidence="10" type="ORF">SISSUDRAFT_1021867</name>
</gene>
<keyword evidence="3" id="KW-0349">Heme</keyword>
<evidence type="ECO:0000256" key="7">
    <source>
        <dbReference type="ARBA" id="ARBA00025795"/>
    </source>
</evidence>
<comment type="similarity">
    <text evidence="7">Belongs to the chloroperoxidase family.</text>
</comment>
<evidence type="ECO:0000256" key="1">
    <source>
        <dbReference type="ARBA" id="ARBA00001970"/>
    </source>
</evidence>
<proteinExistence type="inferred from homology"/>
<keyword evidence="6" id="KW-0408">Iron</keyword>
<dbReference type="InterPro" id="IPR036851">
    <property type="entry name" value="Chloroperoxidase-like_sf"/>
</dbReference>
<dbReference type="Pfam" id="PF01328">
    <property type="entry name" value="Peroxidase_2"/>
    <property type="match status" value="1"/>
</dbReference>
<evidence type="ECO:0000256" key="6">
    <source>
        <dbReference type="ARBA" id="ARBA00023004"/>
    </source>
</evidence>
<evidence type="ECO:0000256" key="8">
    <source>
        <dbReference type="SAM" id="MobiDB-lite"/>
    </source>
</evidence>
<evidence type="ECO:0000259" key="9">
    <source>
        <dbReference type="PROSITE" id="PS51405"/>
    </source>
</evidence>
<evidence type="ECO:0000313" key="10">
    <source>
        <dbReference type="EMBL" id="KZT38105.1"/>
    </source>
</evidence>
<dbReference type="PANTHER" id="PTHR33577:SF9">
    <property type="entry name" value="PEROXIDASE STCC"/>
    <property type="match status" value="1"/>
</dbReference>
<organism evidence="10 11">
    <name type="scientific">Sistotremastrum suecicum HHB10207 ss-3</name>
    <dbReference type="NCBI Taxonomy" id="1314776"/>
    <lineage>
        <taxon>Eukaryota</taxon>
        <taxon>Fungi</taxon>
        <taxon>Dikarya</taxon>
        <taxon>Basidiomycota</taxon>
        <taxon>Agaricomycotina</taxon>
        <taxon>Agaricomycetes</taxon>
        <taxon>Sistotremastrales</taxon>
        <taxon>Sistotremastraceae</taxon>
        <taxon>Sistotremastrum</taxon>
    </lineage>
</organism>
<evidence type="ECO:0000256" key="2">
    <source>
        <dbReference type="ARBA" id="ARBA00022559"/>
    </source>
</evidence>
<keyword evidence="2 10" id="KW-0575">Peroxidase</keyword>
<dbReference type="SUPFAM" id="SSF47571">
    <property type="entry name" value="Cloroperoxidase"/>
    <property type="match status" value="1"/>
</dbReference>
<dbReference type="InterPro" id="IPR000028">
    <property type="entry name" value="Chloroperoxidase"/>
</dbReference>
<dbReference type="GO" id="GO:0004601">
    <property type="term" value="F:peroxidase activity"/>
    <property type="evidence" value="ECO:0007669"/>
    <property type="project" value="UniProtKB-KW"/>
</dbReference>
<keyword evidence="11" id="KW-1185">Reference proteome</keyword>
<dbReference type="GO" id="GO:0046872">
    <property type="term" value="F:metal ion binding"/>
    <property type="evidence" value="ECO:0007669"/>
    <property type="project" value="UniProtKB-KW"/>
</dbReference>
<keyword evidence="5" id="KW-0560">Oxidoreductase</keyword>
<keyword evidence="4" id="KW-0479">Metal-binding</keyword>
<name>A0A166D3V1_9AGAM</name>
<protein>
    <submittedName>
        <fullName evidence="10">Cloroperoxidase</fullName>
    </submittedName>
</protein>
<sequence>MPSDSSPKMYTSNLDVKPFVPPGPNDSRSPCPALNALANHGYLPHDGKEISLRQLIRALTEVFNLSTPLALVLAVGGVLLCGSVAKLTLTLHDLALHNRIEHDASLVHDNAHVGDKFAPTPVDPVLVDRLLDEAEAEDELTADFFGKMRARREAEALVKPLNFIHANFARGESALILTTLGHARPGDDITHRVVSVDAVRDFLGKERFPDGWVKSKETIGLFTIAKLSGIIRKAVLANSS</sequence>
<dbReference type="AlphaFoldDB" id="A0A166D3V1"/>
<dbReference type="Proteomes" id="UP000076798">
    <property type="component" value="Unassembled WGS sequence"/>
</dbReference>
<dbReference type="Gene3D" id="1.10.489.10">
    <property type="entry name" value="Chloroperoxidase-like"/>
    <property type="match status" value="1"/>
</dbReference>
<dbReference type="PROSITE" id="PS51405">
    <property type="entry name" value="HEME_HALOPEROXIDASE"/>
    <property type="match status" value="1"/>
</dbReference>
<dbReference type="STRING" id="1314776.A0A166D3V1"/>
<evidence type="ECO:0000256" key="3">
    <source>
        <dbReference type="ARBA" id="ARBA00022617"/>
    </source>
</evidence>
<feature type="compositionally biased region" description="Polar residues" evidence="8">
    <location>
        <begin position="1"/>
        <end position="14"/>
    </location>
</feature>